<evidence type="ECO:0000313" key="3">
    <source>
        <dbReference type="Proteomes" id="UP000530564"/>
    </source>
</evidence>
<keyword evidence="1" id="KW-0472">Membrane</keyword>
<accession>A0A840A3M4</accession>
<protein>
    <submittedName>
        <fullName evidence="2">Uncharacterized protein</fullName>
    </submittedName>
</protein>
<proteinExistence type="predicted"/>
<organism evidence="2 3">
    <name type="scientific">Phenylobacterium haematophilum</name>
    <dbReference type="NCBI Taxonomy" id="98513"/>
    <lineage>
        <taxon>Bacteria</taxon>
        <taxon>Pseudomonadati</taxon>
        <taxon>Pseudomonadota</taxon>
        <taxon>Alphaproteobacteria</taxon>
        <taxon>Caulobacterales</taxon>
        <taxon>Caulobacteraceae</taxon>
        <taxon>Phenylobacterium</taxon>
    </lineage>
</organism>
<comment type="caution">
    <text evidence="2">The sequence shown here is derived from an EMBL/GenBank/DDBJ whole genome shotgun (WGS) entry which is preliminary data.</text>
</comment>
<evidence type="ECO:0000256" key="1">
    <source>
        <dbReference type="SAM" id="Phobius"/>
    </source>
</evidence>
<dbReference type="AlphaFoldDB" id="A0A840A3M4"/>
<dbReference type="Proteomes" id="UP000530564">
    <property type="component" value="Unassembled WGS sequence"/>
</dbReference>
<keyword evidence="1" id="KW-0812">Transmembrane</keyword>
<gene>
    <name evidence="2" type="ORF">GGQ61_003652</name>
</gene>
<reference evidence="2 3" key="1">
    <citation type="submission" date="2020-08" db="EMBL/GenBank/DDBJ databases">
        <title>Genomic Encyclopedia of Type Strains, Phase IV (KMG-IV): sequencing the most valuable type-strain genomes for metagenomic binning, comparative biology and taxonomic classification.</title>
        <authorList>
            <person name="Goeker M."/>
        </authorList>
    </citation>
    <scope>NUCLEOTIDE SEQUENCE [LARGE SCALE GENOMIC DNA]</scope>
    <source>
        <strain evidence="2 3">DSM 21793</strain>
    </source>
</reference>
<sequence>MILTMLRDILLYSMIGLAVYLVAAFFARLQRKARGRGSQQGRRLF</sequence>
<dbReference type="EMBL" id="JACIDK010000006">
    <property type="protein sequence ID" value="MBB3892914.1"/>
    <property type="molecule type" value="Genomic_DNA"/>
</dbReference>
<evidence type="ECO:0000313" key="2">
    <source>
        <dbReference type="EMBL" id="MBB3892914.1"/>
    </source>
</evidence>
<keyword evidence="3" id="KW-1185">Reference proteome</keyword>
<dbReference type="RefSeq" id="WP_183775888.1">
    <property type="nucleotide sequence ID" value="NZ_JACIDK010000006.1"/>
</dbReference>
<name>A0A840A3M4_9CAUL</name>
<feature type="transmembrane region" description="Helical" evidence="1">
    <location>
        <begin position="12"/>
        <end position="29"/>
    </location>
</feature>
<keyword evidence="1" id="KW-1133">Transmembrane helix</keyword>